<dbReference type="Pfam" id="PF07587">
    <property type="entry name" value="PSD1"/>
    <property type="match status" value="1"/>
</dbReference>
<feature type="domain" description="BIG2" evidence="1">
    <location>
        <begin position="42"/>
        <end position="124"/>
    </location>
</feature>
<dbReference type="InterPro" id="IPR008964">
    <property type="entry name" value="Invasin/intimin_cell_adhesion"/>
</dbReference>
<dbReference type="InterPro" id="IPR022655">
    <property type="entry name" value="DUF1553"/>
</dbReference>
<dbReference type="eggNOG" id="COG5492">
    <property type="taxonomic scope" value="Bacteria"/>
</dbReference>
<keyword evidence="3" id="KW-1185">Reference proteome</keyword>
<evidence type="ECO:0000313" key="2">
    <source>
        <dbReference type="EMBL" id="AGA27359.1"/>
    </source>
</evidence>
<dbReference type="InterPro" id="IPR011444">
    <property type="entry name" value="DUF1549"/>
</dbReference>
<dbReference type="STRING" id="886293.Sinac_3078"/>
<accession>L0DDD1</accession>
<dbReference type="KEGG" id="saci:Sinac_3078"/>
<dbReference type="HOGENOM" id="CLU_005632_0_0_0"/>
<evidence type="ECO:0000259" key="1">
    <source>
        <dbReference type="SMART" id="SM00635"/>
    </source>
</evidence>
<evidence type="ECO:0000313" key="3">
    <source>
        <dbReference type="Proteomes" id="UP000010798"/>
    </source>
</evidence>
<proteinExistence type="predicted"/>
<dbReference type="Proteomes" id="UP000010798">
    <property type="component" value="Chromosome"/>
</dbReference>
<gene>
    <name evidence="2" type="ordered locus">Sinac_3078</name>
</gene>
<dbReference type="InterPro" id="IPR003343">
    <property type="entry name" value="Big_2"/>
</dbReference>
<dbReference type="PANTHER" id="PTHR35889">
    <property type="entry name" value="CYCLOINULO-OLIGOSACCHARIDE FRUCTANOTRANSFERASE-RELATED"/>
    <property type="match status" value="1"/>
</dbReference>
<reference evidence="2 3" key="1">
    <citation type="submission" date="2012-02" db="EMBL/GenBank/DDBJ databases">
        <title>Complete sequence of chromosome of Singulisphaera acidiphila DSM 18658.</title>
        <authorList>
            <consortium name="US DOE Joint Genome Institute (JGI-PGF)"/>
            <person name="Lucas S."/>
            <person name="Copeland A."/>
            <person name="Lapidus A."/>
            <person name="Glavina del Rio T."/>
            <person name="Dalin E."/>
            <person name="Tice H."/>
            <person name="Bruce D."/>
            <person name="Goodwin L."/>
            <person name="Pitluck S."/>
            <person name="Peters L."/>
            <person name="Ovchinnikova G."/>
            <person name="Chertkov O."/>
            <person name="Kyrpides N."/>
            <person name="Mavromatis K."/>
            <person name="Ivanova N."/>
            <person name="Brettin T."/>
            <person name="Detter J.C."/>
            <person name="Han C."/>
            <person name="Larimer F."/>
            <person name="Land M."/>
            <person name="Hauser L."/>
            <person name="Markowitz V."/>
            <person name="Cheng J.-F."/>
            <person name="Hugenholtz P."/>
            <person name="Woyke T."/>
            <person name="Wu D."/>
            <person name="Tindall B."/>
            <person name="Pomrenke H."/>
            <person name="Brambilla E."/>
            <person name="Klenk H.-P."/>
            <person name="Eisen J.A."/>
        </authorList>
    </citation>
    <scope>NUCLEOTIDE SEQUENCE [LARGE SCALE GENOMIC DNA]</scope>
    <source>
        <strain evidence="3">ATCC BAA-1392 / DSM 18658 / VKM B-2454 / MOB10</strain>
    </source>
</reference>
<dbReference type="Pfam" id="PF07583">
    <property type="entry name" value="PSCyt2"/>
    <property type="match status" value="1"/>
</dbReference>
<organism evidence="2 3">
    <name type="scientific">Singulisphaera acidiphila (strain ATCC BAA-1392 / DSM 18658 / VKM B-2454 / MOB10)</name>
    <dbReference type="NCBI Taxonomy" id="886293"/>
    <lineage>
        <taxon>Bacteria</taxon>
        <taxon>Pseudomonadati</taxon>
        <taxon>Planctomycetota</taxon>
        <taxon>Planctomycetia</taxon>
        <taxon>Isosphaerales</taxon>
        <taxon>Isosphaeraceae</taxon>
        <taxon>Singulisphaera</taxon>
    </lineage>
</organism>
<dbReference type="AlphaFoldDB" id="L0DDD1"/>
<sequence length="835" mass="91321">MTRILRSAPWWIPSQVTRILLLWGLGFTPAWANDRPPVEGTAASSIRVVPPRVVLRGPDSVQQLAVEAIAGDSAVRDESTQAKFVSSNPKVAEIDDSGMISAKGDGTATIAVRSGERTVEVPVTVTEFTSERTVNFANQVVPIFTKLGCNSGGCHGKASGQNGFRLSLLGFEPTLDYEALVKEGRGRRLFPARPEQSLLLTKGTATVPHGGGRRLKLDSQEYRVISRWIGGGMPVGKASDPTVSGIEIYPDTRVMTRGTSQQIIVTAHYTDGTTEDVTRWAQYQSNDPEVADVAEGGKVATRELSGQAGIMARYQGQVAVFRATVPLGLPIAAASEFPPSNLIDSAALKQWKALGILPSDSCTDAEFVRRASLDIIGTLPTAEEIKAFVADPSPEKRVSLVDRLLERPEYATYFAIKWADILRNKREGDPKAQHGTFAFYDWIRENLARNTPYDQFVRSILAASGTPETSPPVQWYRRIKAADAFVDDSAQVFLGMRLQCAKCHHHPFEKWSENDYYGFAAFFARIGRKPSAQAQRSGRDDEVIFTARTGAVTQPKTKQVMSPKGLGGEVVPIAANEDPRQKLVDWMAEPQNPFFAKALVNRYWAHFFGRGIVEPMDDLRLTNPPSNPDLLHGLADDFVKTGYDLKRLVRTICTSRLYGLSSVPNEYNRKDKQSFARHYPKRLGAEVLLDAISQVSGVPTPFAGLPAGTRAIELPDESVVSAFLDTFGRPKRDTPCECERVGDASLGQSLMLLNSGEVQGKLAAAGGRAEALAKDSRPDEAKVEELFWAAFGRAPSSGETASALGHLTTHAGKKREAFEDIVWALINAKEFQFND</sequence>
<dbReference type="SMART" id="SM00635">
    <property type="entry name" value="BID_2"/>
    <property type="match status" value="2"/>
</dbReference>
<dbReference type="RefSeq" id="WP_015246507.1">
    <property type="nucleotide sequence ID" value="NC_019892.1"/>
</dbReference>
<name>L0DDD1_SINAD</name>
<dbReference type="SUPFAM" id="SSF49373">
    <property type="entry name" value="Invasin/intimin cell-adhesion fragments"/>
    <property type="match status" value="2"/>
</dbReference>
<dbReference type="PANTHER" id="PTHR35889:SF3">
    <property type="entry name" value="F-BOX DOMAIN-CONTAINING PROTEIN"/>
    <property type="match status" value="1"/>
</dbReference>
<dbReference type="Gene3D" id="2.60.40.1080">
    <property type="match status" value="2"/>
</dbReference>
<dbReference type="EMBL" id="CP003364">
    <property type="protein sequence ID" value="AGA27359.1"/>
    <property type="molecule type" value="Genomic_DNA"/>
</dbReference>
<feature type="domain" description="BIG2" evidence="1">
    <location>
        <begin position="242"/>
        <end position="324"/>
    </location>
</feature>
<protein>
    <submittedName>
        <fullName evidence="2">Ig-like domain-containing protein</fullName>
    </submittedName>
</protein>